<reference evidence="3 4" key="1">
    <citation type="journal article" date="2008" name="BMC Genomics">
        <title>Genome sequence and rapid evolution of the rice pathogen Xanthomonas oryzae pv. oryzae PXO99A.</title>
        <authorList>
            <person name="Salzberg S.L."/>
            <person name="Sommer D.D."/>
            <person name="Schatz M.C."/>
            <person name="Phillippy A.M."/>
            <person name="Rabinowicz P.D."/>
            <person name="Tsuge S."/>
            <person name="Furutani A."/>
            <person name="Ochiai H."/>
            <person name="Delcher A.L."/>
            <person name="Kelley D."/>
            <person name="Madupu R."/>
            <person name="Puiu D."/>
            <person name="Radune D."/>
            <person name="Shumway M."/>
            <person name="Trapnell C."/>
            <person name="Aparna G."/>
            <person name="Jha G."/>
            <person name="Pandey A."/>
            <person name="Patil P.B."/>
            <person name="Ishihara H."/>
            <person name="Meyer D.F."/>
            <person name="Szurek B."/>
            <person name="Verdier V."/>
            <person name="Koebnik R."/>
            <person name="Dow J.M."/>
            <person name="Ryan R.P."/>
            <person name="Hirata H."/>
            <person name="Tsuyumu S."/>
            <person name="Won Lee S."/>
            <person name="Seo Y.S."/>
            <person name="Sriariyanum M."/>
            <person name="Ronald P.C."/>
            <person name="Sonti R.V."/>
            <person name="Van Sluys M.A."/>
            <person name="Leach J.E."/>
            <person name="White F.F."/>
            <person name="Bogdanove A.J."/>
        </authorList>
    </citation>
    <scope>NUCLEOTIDE SEQUENCE [LARGE SCALE GENOMIC DNA]</scope>
    <source>
        <strain evidence="3 4">PXO99A</strain>
    </source>
</reference>
<dbReference type="eggNOG" id="COG0438">
    <property type="taxonomic scope" value="Bacteria"/>
</dbReference>
<dbReference type="KEGG" id="xop:PXO_00195"/>
<dbReference type="GO" id="GO:1901135">
    <property type="term" value="P:carbohydrate derivative metabolic process"/>
    <property type="evidence" value="ECO:0007669"/>
    <property type="project" value="UniProtKB-ARBA"/>
</dbReference>
<dbReference type="Pfam" id="PF00534">
    <property type="entry name" value="Glycos_transf_1"/>
    <property type="match status" value="1"/>
</dbReference>
<keyword evidence="3" id="KW-0808">Transferase</keyword>
<dbReference type="AlphaFoldDB" id="A0A0K0GJ19"/>
<feature type="domain" description="Glycosyl transferase family 1" evidence="1">
    <location>
        <begin position="206"/>
        <end position="366"/>
    </location>
</feature>
<gene>
    <name evidence="3" type="ordered locus">PXO_00195</name>
</gene>
<accession>A0A0K0GJ19</accession>
<dbReference type="SUPFAM" id="SSF53756">
    <property type="entry name" value="UDP-Glycosyltransferase/glycogen phosphorylase"/>
    <property type="match status" value="1"/>
</dbReference>
<dbReference type="HOGENOM" id="CLU_737193_0_0_6"/>
<evidence type="ECO:0000313" key="4">
    <source>
        <dbReference type="Proteomes" id="UP000001740"/>
    </source>
</evidence>
<dbReference type="CDD" id="cd03801">
    <property type="entry name" value="GT4_PimA-like"/>
    <property type="match status" value="1"/>
</dbReference>
<sequence>MARYERSALRRGCVSRRASAVDDMSLHVAQLNLVPTPDGLSAEQVFAHWPTLADIAEAVASAGVRVSVIQASALNTQLRRQGVHYRFADLQQRGSAPRARTLAALVREIEADVLHVHGLEFAGDARRLERLLPHVPILLQDHANRPPRCWSRSRWRARYAAAAGIAFTSLELAQPFTRARLFRSSTQLFAIPESSSRFTPGDRLQAREQTRLHGDPCVLWIGHLSPAKDPLCVLDAVAMAARMVPGLRLWCVFDQAPLMEQVQQRLRENPQLAKCVHLLGKVEHARVQELLRAADIFVSASHAESCGYAALEAYACGCLPLLSAIPSFRALSDDGAVGELWSVGDASALSELLLRVSRQRPSRTQVRAHFDARLSFAAVGQRWVQAYMQLRAAAPGPSA</sequence>
<proteinExistence type="predicted"/>
<dbReference type="PANTHER" id="PTHR12526">
    <property type="entry name" value="GLYCOSYLTRANSFERASE"/>
    <property type="match status" value="1"/>
</dbReference>
<organism evidence="3 4">
    <name type="scientific">Xanthomonas oryzae pv. oryzae (strain PXO99A)</name>
    <dbReference type="NCBI Taxonomy" id="360094"/>
    <lineage>
        <taxon>Bacteria</taxon>
        <taxon>Pseudomonadati</taxon>
        <taxon>Pseudomonadota</taxon>
        <taxon>Gammaproteobacteria</taxon>
        <taxon>Lysobacterales</taxon>
        <taxon>Lysobacteraceae</taxon>
        <taxon>Xanthomonas</taxon>
    </lineage>
</organism>
<evidence type="ECO:0000259" key="2">
    <source>
        <dbReference type="Pfam" id="PF13439"/>
    </source>
</evidence>
<protein>
    <submittedName>
        <fullName evidence="3">Glycosyltransferase</fullName>
    </submittedName>
</protein>
<name>A0A0K0GJ19_XANOP</name>
<dbReference type="InterPro" id="IPR028098">
    <property type="entry name" value="Glyco_trans_4-like_N"/>
</dbReference>
<evidence type="ECO:0000313" key="3">
    <source>
        <dbReference type="EMBL" id="ACD58273.1"/>
    </source>
</evidence>
<dbReference type="EMBL" id="CP000967">
    <property type="protein sequence ID" value="ACD58273.1"/>
    <property type="molecule type" value="Genomic_DNA"/>
</dbReference>
<dbReference type="Gene3D" id="3.40.50.2000">
    <property type="entry name" value="Glycogen Phosphorylase B"/>
    <property type="match status" value="2"/>
</dbReference>
<evidence type="ECO:0000259" key="1">
    <source>
        <dbReference type="Pfam" id="PF00534"/>
    </source>
</evidence>
<dbReference type="GO" id="GO:0016757">
    <property type="term" value="F:glycosyltransferase activity"/>
    <property type="evidence" value="ECO:0007669"/>
    <property type="project" value="InterPro"/>
</dbReference>
<feature type="domain" description="Glycosyltransferase subfamily 4-like N-terminal" evidence="2">
    <location>
        <begin position="52"/>
        <end position="162"/>
    </location>
</feature>
<dbReference type="PANTHER" id="PTHR12526:SF637">
    <property type="entry name" value="GLYCOSYLTRANSFERASE EPSF-RELATED"/>
    <property type="match status" value="1"/>
</dbReference>
<dbReference type="Pfam" id="PF13439">
    <property type="entry name" value="Glyco_transf_4"/>
    <property type="match status" value="1"/>
</dbReference>
<dbReference type="Proteomes" id="UP000001740">
    <property type="component" value="Chromosome"/>
</dbReference>
<dbReference type="InterPro" id="IPR001296">
    <property type="entry name" value="Glyco_trans_1"/>
</dbReference>